<dbReference type="PROSITE" id="PS50072">
    <property type="entry name" value="CSA_PPIASE_2"/>
    <property type="match status" value="1"/>
</dbReference>
<comment type="function">
    <text evidence="1">PPIases accelerate the folding of proteins. It catalyzes the cis-trans isomerization of proline imidic peptide bonds in oligopeptides.</text>
</comment>
<dbReference type="GO" id="GO:0006457">
    <property type="term" value="P:protein folding"/>
    <property type="evidence" value="ECO:0007669"/>
    <property type="project" value="InterPro"/>
</dbReference>
<feature type="domain" description="PPIase cyclophilin-type" evidence="2">
    <location>
        <begin position="89"/>
        <end position="231"/>
    </location>
</feature>
<dbReference type="SUPFAM" id="SSF50891">
    <property type="entry name" value="Cyclophilin-like"/>
    <property type="match status" value="1"/>
</dbReference>
<feature type="signal peptide" evidence="1">
    <location>
        <begin position="1"/>
        <end position="25"/>
    </location>
</feature>
<dbReference type="PANTHER" id="PTHR45625:SF16">
    <property type="entry name" value="PEPTIDYL-PROLYL CIS-TRANS ISOMERASE"/>
    <property type="match status" value="1"/>
</dbReference>
<dbReference type="OrthoDB" id="9807797at2"/>
<proteinExistence type="inferred from homology"/>
<keyword evidence="1" id="KW-0697">Rotamase</keyword>
<name>A0A246BRN1_9DEIO</name>
<dbReference type="InterPro" id="IPR044666">
    <property type="entry name" value="Cyclophilin_A-like"/>
</dbReference>
<comment type="similarity">
    <text evidence="1">Belongs to the cyclophilin-type PPIase family.</text>
</comment>
<dbReference type="Gene3D" id="2.40.100.10">
    <property type="entry name" value="Cyclophilin-like"/>
    <property type="match status" value="1"/>
</dbReference>
<dbReference type="RefSeq" id="WP_088247027.1">
    <property type="nucleotide sequence ID" value="NZ_BNAM01000005.1"/>
</dbReference>
<organism evidence="3 4">
    <name type="scientific">Deinococcus indicus</name>
    <dbReference type="NCBI Taxonomy" id="223556"/>
    <lineage>
        <taxon>Bacteria</taxon>
        <taxon>Thermotogati</taxon>
        <taxon>Deinococcota</taxon>
        <taxon>Deinococci</taxon>
        <taxon>Deinococcales</taxon>
        <taxon>Deinococcaceae</taxon>
        <taxon>Deinococcus</taxon>
    </lineage>
</organism>
<keyword evidence="1" id="KW-0732">Signal</keyword>
<dbReference type="CDD" id="cd00317">
    <property type="entry name" value="cyclophilin"/>
    <property type="match status" value="1"/>
</dbReference>
<evidence type="ECO:0000256" key="1">
    <source>
        <dbReference type="RuleBase" id="RU363019"/>
    </source>
</evidence>
<dbReference type="InterPro" id="IPR020892">
    <property type="entry name" value="Cyclophilin-type_PPIase_CS"/>
</dbReference>
<dbReference type="PRINTS" id="PR00153">
    <property type="entry name" value="CSAPPISMRASE"/>
</dbReference>
<dbReference type="EC" id="5.2.1.8" evidence="1"/>
<dbReference type="Proteomes" id="UP000197208">
    <property type="component" value="Unassembled WGS sequence"/>
</dbReference>
<evidence type="ECO:0000313" key="4">
    <source>
        <dbReference type="Proteomes" id="UP000197208"/>
    </source>
</evidence>
<gene>
    <name evidence="3" type="ORF">CBQ26_02525</name>
</gene>
<accession>A0A246BRN1</accession>
<keyword evidence="4" id="KW-1185">Reference proteome</keyword>
<dbReference type="InterPro" id="IPR002130">
    <property type="entry name" value="Cyclophilin-type_PPIase_dom"/>
</dbReference>
<keyword evidence="1 3" id="KW-0413">Isomerase</keyword>
<dbReference type="GO" id="GO:0003755">
    <property type="term" value="F:peptidyl-prolyl cis-trans isomerase activity"/>
    <property type="evidence" value="ECO:0007669"/>
    <property type="project" value="UniProtKB-UniRule"/>
</dbReference>
<dbReference type="AlphaFoldDB" id="A0A246BRN1"/>
<dbReference type="InterPro" id="IPR029000">
    <property type="entry name" value="Cyclophilin-like_dom_sf"/>
</dbReference>
<evidence type="ECO:0000259" key="2">
    <source>
        <dbReference type="PROSITE" id="PS50072"/>
    </source>
</evidence>
<sequence length="247" mass="25633">MPFHSLNGRSLTCAALLGAALSACAPAATRAPVTAPAPVATPAPTPAPAVSFEAMPFLSETPVRSFASAPAMTIDPARSYRAVLKTDRGDITVDLNAKGSPVAVNNFVFLARHRFYDGTRFHRVIEGFMAQGGDPLSADTARRSAWGTGGPGYQFAAEVSNGLRFDRVGVLGMARSQSLTSQGSQFFITVAPADFLSGGYTVFGQVIGGQNVLASLTRTARSTGQGEQAIPGAAADTLIGVQILESR</sequence>
<reference evidence="3 4" key="1">
    <citation type="submission" date="2017-05" db="EMBL/GenBank/DDBJ databases">
        <title>De novo genome assembly of Deniococcus indicus strain DR1.</title>
        <authorList>
            <person name="Chauhan D."/>
            <person name="Yennamalli R.M."/>
            <person name="Priyadarshini R."/>
        </authorList>
    </citation>
    <scope>NUCLEOTIDE SEQUENCE [LARGE SCALE GENOMIC DNA]</scope>
    <source>
        <strain evidence="3 4">DR1</strain>
    </source>
</reference>
<dbReference type="PROSITE" id="PS00170">
    <property type="entry name" value="CSA_PPIASE_1"/>
    <property type="match status" value="1"/>
</dbReference>
<dbReference type="Pfam" id="PF00160">
    <property type="entry name" value="Pro_isomerase"/>
    <property type="match status" value="1"/>
</dbReference>
<protein>
    <recommendedName>
        <fullName evidence="1">Peptidyl-prolyl cis-trans isomerase</fullName>
        <shortName evidence="1">PPIase</shortName>
        <ecNumber evidence="1">5.2.1.8</ecNumber>
    </recommendedName>
</protein>
<feature type="chain" id="PRO_5011813640" description="Peptidyl-prolyl cis-trans isomerase" evidence="1">
    <location>
        <begin position="26"/>
        <end position="247"/>
    </location>
</feature>
<comment type="caution">
    <text evidence="3">The sequence shown here is derived from an EMBL/GenBank/DDBJ whole genome shotgun (WGS) entry which is preliminary data.</text>
</comment>
<evidence type="ECO:0000313" key="3">
    <source>
        <dbReference type="EMBL" id="OWL98331.1"/>
    </source>
</evidence>
<comment type="catalytic activity">
    <reaction evidence="1">
        <text>[protein]-peptidylproline (omega=180) = [protein]-peptidylproline (omega=0)</text>
        <dbReference type="Rhea" id="RHEA:16237"/>
        <dbReference type="Rhea" id="RHEA-COMP:10747"/>
        <dbReference type="Rhea" id="RHEA-COMP:10748"/>
        <dbReference type="ChEBI" id="CHEBI:83833"/>
        <dbReference type="ChEBI" id="CHEBI:83834"/>
        <dbReference type="EC" id="5.2.1.8"/>
    </reaction>
</comment>
<dbReference type="PANTHER" id="PTHR45625">
    <property type="entry name" value="PEPTIDYL-PROLYL CIS-TRANS ISOMERASE-RELATED"/>
    <property type="match status" value="1"/>
</dbReference>
<dbReference type="EMBL" id="NHMK01000008">
    <property type="protein sequence ID" value="OWL98331.1"/>
    <property type="molecule type" value="Genomic_DNA"/>
</dbReference>